<evidence type="ECO:0000256" key="7">
    <source>
        <dbReference type="HAMAP-Rule" id="MF_00701"/>
    </source>
</evidence>
<dbReference type="InterPro" id="IPR023642">
    <property type="entry name" value="DNA_primase_lsu_PriL"/>
</dbReference>
<dbReference type="GO" id="GO:0006270">
    <property type="term" value="P:DNA replication initiation"/>
    <property type="evidence" value="ECO:0007669"/>
    <property type="project" value="TreeGrafter"/>
</dbReference>
<dbReference type="PANTHER" id="PTHR10537">
    <property type="entry name" value="DNA PRIMASE LARGE SUBUNIT"/>
    <property type="match status" value="1"/>
</dbReference>
<dbReference type="GO" id="GO:0051539">
    <property type="term" value="F:4 iron, 4 sulfur cluster binding"/>
    <property type="evidence" value="ECO:0007669"/>
    <property type="project" value="UniProtKB-UniRule"/>
</dbReference>
<dbReference type="Pfam" id="PF26466">
    <property type="entry name" value="DNA_primase_lrg_N"/>
    <property type="match status" value="1"/>
</dbReference>
<dbReference type="GO" id="GO:0006269">
    <property type="term" value="P:DNA replication, synthesis of primer"/>
    <property type="evidence" value="ECO:0007669"/>
    <property type="project" value="UniProtKB-UniRule"/>
</dbReference>
<keyword evidence="4 7" id="KW-0479">Metal-binding</keyword>
<dbReference type="Proteomes" id="UP000050360">
    <property type="component" value="Unassembled WGS sequence"/>
</dbReference>
<feature type="binding site" evidence="7">
    <location>
        <position position="192"/>
    </location>
    <ligand>
        <name>[4Fe-4S] cluster</name>
        <dbReference type="ChEBI" id="CHEBI:49883"/>
    </ligand>
</feature>
<dbReference type="GO" id="GO:0003899">
    <property type="term" value="F:DNA-directed RNA polymerase activity"/>
    <property type="evidence" value="ECO:0007669"/>
    <property type="project" value="InterPro"/>
</dbReference>
<keyword evidence="1 7" id="KW-0004">4Fe-4S</keyword>
<dbReference type="PANTHER" id="PTHR10537:SF3">
    <property type="entry name" value="DNA PRIMASE LARGE SUBUNIT"/>
    <property type="match status" value="1"/>
</dbReference>
<proteinExistence type="inferred from homology"/>
<accession>A0A0P8A953</accession>
<dbReference type="InterPro" id="IPR058560">
    <property type="entry name" value="DNA_primase_C"/>
</dbReference>
<dbReference type="InterPro" id="IPR007238">
    <property type="entry name" value="DNA_primase_lsu_euk/arc"/>
</dbReference>
<evidence type="ECO:0000256" key="2">
    <source>
        <dbReference type="ARBA" id="ARBA00022515"/>
    </source>
</evidence>
<feature type="binding site" evidence="7">
    <location>
        <position position="121"/>
    </location>
    <ligand>
        <name>[4Fe-4S] cluster</name>
        <dbReference type="ChEBI" id="CHEBI:49883"/>
    </ligand>
</feature>
<comment type="subunit">
    <text evidence="7">Heterodimer of a small subunit (PriS) and a large subunit (PriL).</text>
</comment>
<dbReference type="GO" id="GO:0046872">
    <property type="term" value="F:metal ion binding"/>
    <property type="evidence" value="ECO:0007669"/>
    <property type="project" value="UniProtKB-KW"/>
</dbReference>
<evidence type="ECO:0000313" key="10">
    <source>
        <dbReference type="Proteomes" id="UP000050360"/>
    </source>
</evidence>
<evidence type="ECO:0000256" key="6">
    <source>
        <dbReference type="ARBA" id="ARBA00023014"/>
    </source>
</evidence>
<dbReference type="PATRIC" id="fig|1719120.3.peg.2472"/>
<evidence type="ECO:0000259" key="8">
    <source>
        <dbReference type="Pfam" id="PF04104"/>
    </source>
</evidence>
<dbReference type="AlphaFoldDB" id="A0A0P8A953"/>
<evidence type="ECO:0000256" key="5">
    <source>
        <dbReference type="ARBA" id="ARBA00023004"/>
    </source>
</evidence>
<keyword evidence="2 7" id="KW-0639">Primosome</keyword>
<feature type="binding site" evidence="7">
    <location>
        <position position="208"/>
    </location>
    <ligand>
        <name>[4Fe-4S] cluster</name>
        <dbReference type="ChEBI" id="CHEBI:49883"/>
    </ligand>
</feature>
<feature type="binding site" evidence="7">
    <location>
        <position position="201"/>
    </location>
    <ligand>
        <name>[4Fe-4S] cluster</name>
        <dbReference type="ChEBI" id="CHEBI:49883"/>
    </ligand>
</feature>
<feature type="domain" description="DNA primase large subunit C-terminal" evidence="8">
    <location>
        <begin position="113"/>
        <end position="208"/>
    </location>
</feature>
<dbReference type="EMBL" id="LKCM01000173">
    <property type="protein sequence ID" value="KPQ43147.1"/>
    <property type="molecule type" value="Genomic_DNA"/>
</dbReference>
<evidence type="ECO:0000256" key="3">
    <source>
        <dbReference type="ARBA" id="ARBA00022705"/>
    </source>
</evidence>
<evidence type="ECO:0000256" key="4">
    <source>
        <dbReference type="ARBA" id="ARBA00022723"/>
    </source>
</evidence>
<evidence type="ECO:0000256" key="1">
    <source>
        <dbReference type="ARBA" id="ARBA00022485"/>
    </source>
</evidence>
<dbReference type="Pfam" id="PF04104">
    <property type="entry name" value="DNA_primase_lrg"/>
    <property type="match status" value="1"/>
</dbReference>
<dbReference type="CDD" id="cd06560">
    <property type="entry name" value="PriL"/>
    <property type="match status" value="1"/>
</dbReference>
<keyword evidence="3 7" id="KW-0235">DNA replication</keyword>
<dbReference type="GO" id="GO:1990077">
    <property type="term" value="C:primosome complex"/>
    <property type="evidence" value="ECO:0007669"/>
    <property type="project" value="UniProtKB-KW"/>
</dbReference>
<gene>
    <name evidence="7" type="primary">priL</name>
    <name evidence="9" type="ORF">MPEBLZ_02261</name>
</gene>
<comment type="similarity">
    <text evidence="7">Belongs to the eukaryotic-type primase large subunit family.</text>
</comment>
<protein>
    <recommendedName>
        <fullName evidence="7">DNA primase large subunit PriL</fullName>
    </recommendedName>
</protein>
<organism evidence="9 10">
    <name type="scientific">Candidatus Methanoperedens nitratireducens</name>
    <dbReference type="NCBI Taxonomy" id="1392998"/>
    <lineage>
        <taxon>Archaea</taxon>
        <taxon>Methanobacteriati</taxon>
        <taxon>Methanobacteriota</taxon>
        <taxon>Stenosarchaea group</taxon>
        <taxon>Methanomicrobia</taxon>
        <taxon>Methanosarcinales</taxon>
        <taxon>ANME-2 cluster</taxon>
        <taxon>Candidatus Methanoperedentaceae</taxon>
        <taxon>Candidatus Methanoperedens</taxon>
    </lineage>
</organism>
<evidence type="ECO:0000313" key="9">
    <source>
        <dbReference type="EMBL" id="KPQ43147.1"/>
    </source>
</evidence>
<reference evidence="9 10" key="1">
    <citation type="submission" date="2015-09" db="EMBL/GenBank/DDBJ databases">
        <title>A metagenomics-based metabolic model of nitrate-dependent anaerobic oxidation of methane by Methanoperedens-like archaea.</title>
        <authorList>
            <person name="Arshad A."/>
            <person name="Speth D.R."/>
            <person name="De Graaf R.M."/>
            <person name="Op Den Camp H.J."/>
            <person name="Jetten M.S."/>
            <person name="Welte C.U."/>
        </authorList>
    </citation>
    <scope>NUCLEOTIDE SEQUENCE [LARGE SCALE GENOMIC DNA]</scope>
</reference>
<comment type="cofactor">
    <cofactor evidence="7">
        <name>[4Fe-4S] cluster</name>
        <dbReference type="ChEBI" id="CHEBI:49883"/>
    </cofactor>
    <text evidence="7">Binds 1 [4Fe-4S] cluster.</text>
</comment>
<comment type="caution">
    <text evidence="9">The sequence shown here is derived from an EMBL/GenBank/DDBJ whole genome shotgun (WGS) entry which is preliminary data.</text>
</comment>
<dbReference type="HAMAP" id="MF_00701">
    <property type="entry name" value="DNA_primase_lrg_arc"/>
    <property type="match status" value="1"/>
</dbReference>
<dbReference type="SUPFAM" id="SSF140914">
    <property type="entry name" value="PriB N-terminal domain-like"/>
    <property type="match status" value="1"/>
</dbReference>
<name>A0A0P8A953_9EURY</name>
<keyword evidence="6 7" id="KW-0411">Iron-sulfur</keyword>
<keyword evidence="5 7" id="KW-0408">Iron</keyword>
<comment type="function">
    <text evidence="7">Regulatory subunit of DNA primase, an RNA polymerase that catalyzes the synthesis of short RNA molecules used as primers for DNA polymerase during DNA replication. Stabilizes and modulates the activity of the small subunit, increasing the rate of DNA synthesis, and conferring RNA synthesis capability. The DNA polymerase activity may enable DNA primase to also catalyze primer extension after primer synthesis. May also play a role in DNA repair.</text>
</comment>
<sequence>MSLRNFALDFNINAVLNEKGAVIHFTDYIRYANVIHEPKWKLVNRNIDHGRVSLSREDFSRILEEAIRKRIEYGLPLAVPPEICTSLAQQLEDIRNALTTRKSEFNIEEFKEIMPDCFPPCVLHALSNVKAGVNLAHSMRFALVSFLLNIGMNMDGIIELFKVSPDFDEERTRYQVNHIHGATGTTYTSPSCATMITYGNCYGKETLCDRISHPLSYYRKKAWILKKGN</sequence>